<accession>A0A2P6NYI1</accession>
<proteinExistence type="predicted"/>
<evidence type="ECO:0000313" key="2">
    <source>
        <dbReference type="EMBL" id="PRP89010.1"/>
    </source>
</evidence>
<reference evidence="2 3" key="1">
    <citation type="journal article" date="2018" name="Genome Biol. Evol.">
        <title>Multiple Roots of Fruiting Body Formation in Amoebozoa.</title>
        <authorList>
            <person name="Hillmann F."/>
            <person name="Forbes G."/>
            <person name="Novohradska S."/>
            <person name="Ferling I."/>
            <person name="Riege K."/>
            <person name="Groth M."/>
            <person name="Westermann M."/>
            <person name="Marz M."/>
            <person name="Spaller T."/>
            <person name="Winckler T."/>
            <person name="Schaap P."/>
            <person name="Glockner G."/>
        </authorList>
    </citation>
    <scope>NUCLEOTIDE SEQUENCE [LARGE SCALE GENOMIC DNA]</scope>
    <source>
        <strain evidence="2 3">Jena</strain>
    </source>
</reference>
<keyword evidence="3" id="KW-1185">Reference proteome</keyword>
<dbReference type="AlphaFoldDB" id="A0A2P6NYI1"/>
<dbReference type="EMBL" id="MDYQ01000006">
    <property type="protein sequence ID" value="PRP89010.1"/>
    <property type="molecule type" value="Genomic_DNA"/>
</dbReference>
<protein>
    <submittedName>
        <fullName evidence="2">Uncharacterized protein</fullName>
    </submittedName>
</protein>
<comment type="caution">
    <text evidence="2">The sequence shown here is derived from an EMBL/GenBank/DDBJ whole genome shotgun (WGS) entry which is preliminary data.</text>
</comment>
<organism evidence="2 3">
    <name type="scientific">Planoprotostelium fungivorum</name>
    <dbReference type="NCBI Taxonomy" id="1890364"/>
    <lineage>
        <taxon>Eukaryota</taxon>
        <taxon>Amoebozoa</taxon>
        <taxon>Evosea</taxon>
        <taxon>Variosea</taxon>
        <taxon>Cavosteliida</taxon>
        <taxon>Cavosteliaceae</taxon>
        <taxon>Planoprotostelium</taxon>
    </lineage>
</organism>
<name>A0A2P6NYI1_9EUKA</name>
<evidence type="ECO:0000256" key="1">
    <source>
        <dbReference type="SAM" id="MobiDB-lite"/>
    </source>
</evidence>
<gene>
    <name evidence="2" type="ORF">PROFUN_02288</name>
</gene>
<sequence length="514" mass="59062">MEEPTIMGETSPILGSSVSSENLLMHETFQYSPEEFQAELKHWIAEQWPVQFLIRDHNSAKIFRDNGVFSLMEFYNHQWKWDDDTGLSILYRAEGETESRYVPWCAFSLVSIDPQSNRESIMHDVQIQKTPQGWLLFDGWNYIQEGLIPVHLWQWKELVPSYRFPADMRPDHCYIDIVAYCWEHEGMQGFGFGTPHGHLAIEFGDELGNFYSVGMYMDPRSRINTKMAPAATVRAVLMSPDPYMPSHGEKTLHRVVSVNLSVFASIKPLWLNGTALGYEPRDSGFDPQRYLLGRGEEGMKNAQRLKKHIEEIQDWQRDEVTGRVFTCGRKRYHTFDSNCGVFCNEIEEFTIKELGGKLMALDDSTAVVPMRTLVGDTKQDQSWLSETYTNLYNRGLLMFVDAAIYLAVSLPWISNKIGVGKVDDGQEEPVETTEKDPNSQVQVNSNTIVTAQRTFDTLKNFAGKVKKPPRVLFPRRIRVDQLYSPRLKGYSARFKTSTTERSFSSEDLDQPPQQ</sequence>
<evidence type="ECO:0000313" key="3">
    <source>
        <dbReference type="Proteomes" id="UP000241769"/>
    </source>
</evidence>
<feature type="region of interest" description="Disordered" evidence="1">
    <location>
        <begin position="493"/>
        <end position="514"/>
    </location>
</feature>
<dbReference type="InParanoid" id="A0A2P6NYI1"/>
<dbReference type="Proteomes" id="UP000241769">
    <property type="component" value="Unassembled WGS sequence"/>
</dbReference>